<comment type="similarity">
    <text evidence="1">Belongs to the glycosyltransferase 2 family.</text>
</comment>
<dbReference type="PATRIC" id="fig|246787.4.peg.408"/>
<feature type="domain" description="Glycosyltransferase 2-like" evidence="5">
    <location>
        <begin position="11"/>
        <end position="139"/>
    </location>
</feature>
<dbReference type="SUPFAM" id="SSF53448">
    <property type="entry name" value="Nucleotide-diphospho-sugar transferases"/>
    <property type="match status" value="1"/>
</dbReference>
<dbReference type="InterPro" id="IPR029044">
    <property type="entry name" value="Nucleotide-diphossugar_trans"/>
</dbReference>
<dbReference type="InterPro" id="IPR001173">
    <property type="entry name" value="Glyco_trans_2-like"/>
</dbReference>
<keyword evidence="4" id="KW-1133">Transmembrane helix</keyword>
<proteinExistence type="inferred from homology"/>
<feature type="transmembrane region" description="Helical" evidence="4">
    <location>
        <begin position="234"/>
        <end position="254"/>
    </location>
</feature>
<sequence>MSIYKNDKLMYVAKCVDSLLKQTFEDFHVYIQYDGVVEDDIEHFFMELNDSRFHVYSRDENYGLAYSLNELLTIILTKNYDYIIRMDADDICISDRFEKQIAYMKRCKNVDICGGYIEEMDENEKCIGIIKYPLTHEEMKLFFAKRNPLAHMSVVFRKSYFHKAGLYPIDTDKDEDTIFWLNGFLSGCKFANIDQVLVRVRVNSNFYLRRSGLSKSLSDLRNRCLVIKKLNLSYVNYIFVFARFIVLSVPIPRITRFAYKFLR</sequence>
<name>A0A0P0GKR0_9BACE</name>
<dbReference type="PANTHER" id="PTHR43685">
    <property type="entry name" value="GLYCOSYLTRANSFERASE"/>
    <property type="match status" value="1"/>
</dbReference>
<dbReference type="EMBL" id="CP012801">
    <property type="protein sequence ID" value="ALJ57661.1"/>
    <property type="molecule type" value="Genomic_DNA"/>
</dbReference>
<evidence type="ECO:0000313" key="7">
    <source>
        <dbReference type="Proteomes" id="UP000061809"/>
    </source>
</evidence>
<dbReference type="InterPro" id="IPR050834">
    <property type="entry name" value="Glycosyltransf_2"/>
</dbReference>
<protein>
    <submittedName>
        <fullName evidence="6">UDP-Gal:alpha-D-GlcNAc-diphosphoundecaprenol beta-1,3-galactosyltransferase</fullName>
        <ecNumber evidence="6">2.4.1.303</ecNumber>
    </submittedName>
</protein>
<gene>
    <name evidence="6" type="primary">wbbD_1</name>
    <name evidence="6" type="ORF">BcellWH2_00386</name>
</gene>
<dbReference type="EC" id="2.4.1.303" evidence="6"/>
<reference evidence="6 7" key="1">
    <citation type="journal article" date="2015" name="Science">
        <title>Genetic determinants of in vivo fitness and diet responsiveness in multiple human gut Bacteroides.</title>
        <authorList>
            <person name="Wu M."/>
            <person name="McNulty N.P."/>
            <person name="Rodionov D.A."/>
            <person name="Khoroshkin M.S."/>
            <person name="Griffin N.W."/>
            <person name="Cheng J."/>
            <person name="Latreille P."/>
            <person name="Kerstetter R.A."/>
            <person name="Terrapon N."/>
            <person name="Henrissat B."/>
            <person name="Osterman A.L."/>
            <person name="Gordon J.I."/>
        </authorList>
    </citation>
    <scope>NUCLEOTIDE SEQUENCE [LARGE SCALE GENOMIC DNA]</scope>
    <source>
        <strain evidence="6 7">WH2</strain>
    </source>
</reference>
<evidence type="ECO:0000256" key="3">
    <source>
        <dbReference type="ARBA" id="ARBA00022679"/>
    </source>
</evidence>
<dbReference type="KEGG" id="bcel:BcellWH2_00386"/>
<evidence type="ECO:0000259" key="5">
    <source>
        <dbReference type="Pfam" id="PF00535"/>
    </source>
</evidence>
<evidence type="ECO:0000256" key="2">
    <source>
        <dbReference type="ARBA" id="ARBA00022676"/>
    </source>
</evidence>
<dbReference type="Gene3D" id="3.90.550.10">
    <property type="entry name" value="Spore Coat Polysaccharide Biosynthesis Protein SpsA, Chain A"/>
    <property type="match status" value="1"/>
</dbReference>
<dbReference type="Pfam" id="PF00535">
    <property type="entry name" value="Glycos_transf_2"/>
    <property type="match status" value="1"/>
</dbReference>
<keyword evidence="3 6" id="KW-0808">Transferase</keyword>
<evidence type="ECO:0000313" key="6">
    <source>
        <dbReference type="EMBL" id="ALJ57661.1"/>
    </source>
</evidence>
<dbReference type="AlphaFoldDB" id="A0A0P0GKR0"/>
<keyword evidence="4" id="KW-0472">Membrane</keyword>
<evidence type="ECO:0000256" key="4">
    <source>
        <dbReference type="SAM" id="Phobius"/>
    </source>
</evidence>
<accession>A0A0P0GKR0</accession>
<keyword evidence="2 6" id="KW-0328">Glycosyltransferase</keyword>
<organism evidence="6 7">
    <name type="scientific">Bacteroides cellulosilyticus</name>
    <dbReference type="NCBI Taxonomy" id="246787"/>
    <lineage>
        <taxon>Bacteria</taxon>
        <taxon>Pseudomonadati</taxon>
        <taxon>Bacteroidota</taxon>
        <taxon>Bacteroidia</taxon>
        <taxon>Bacteroidales</taxon>
        <taxon>Bacteroidaceae</taxon>
        <taxon>Bacteroides</taxon>
    </lineage>
</organism>
<dbReference type="GO" id="GO:0016757">
    <property type="term" value="F:glycosyltransferase activity"/>
    <property type="evidence" value="ECO:0007669"/>
    <property type="project" value="UniProtKB-KW"/>
</dbReference>
<dbReference type="Proteomes" id="UP000061809">
    <property type="component" value="Chromosome"/>
</dbReference>
<evidence type="ECO:0000256" key="1">
    <source>
        <dbReference type="ARBA" id="ARBA00006739"/>
    </source>
</evidence>
<dbReference type="PANTHER" id="PTHR43685:SF5">
    <property type="entry name" value="GLYCOSYLTRANSFERASE EPSE-RELATED"/>
    <property type="match status" value="1"/>
</dbReference>
<keyword evidence="4" id="KW-0812">Transmembrane</keyword>